<keyword evidence="3" id="KW-1185">Reference proteome</keyword>
<evidence type="ECO:0000313" key="3">
    <source>
        <dbReference type="Proteomes" id="UP000751190"/>
    </source>
</evidence>
<reference evidence="2" key="1">
    <citation type="submission" date="2021-05" db="EMBL/GenBank/DDBJ databases">
        <title>The genome of the haptophyte Pavlova lutheri (Diacronema luteri, Pavlovales) - a model for lipid biosynthesis in eukaryotic algae.</title>
        <authorList>
            <person name="Hulatt C.J."/>
            <person name="Posewitz M.C."/>
        </authorList>
    </citation>
    <scope>NUCLEOTIDE SEQUENCE</scope>
    <source>
        <strain evidence="2">NIVA-4/92</strain>
    </source>
</reference>
<dbReference type="AlphaFoldDB" id="A0A8J5XD48"/>
<proteinExistence type="predicted"/>
<evidence type="ECO:0000256" key="1">
    <source>
        <dbReference type="SAM" id="MobiDB-lite"/>
    </source>
</evidence>
<protein>
    <submittedName>
        <fullName evidence="2">Uncharacterized protein</fullName>
    </submittedName>
</protein>
<dbReference type="EMBL" id="JAGTXO010000025">
    <property type="protein sequence ID" value="KAG8461533.1"/>
    <property type="molecule type" value="Genomic_DNA"/>
</dbReference>
<name>A0A8J5XD48_DIALT</name>
<sequence>MGEASRVAHLLVDGCNLGLRLVVCAAGRCELLPSHGRLARGRSDSTLLRTAGVMRTLGELAHAGSGSHVHVVIDGKASGGALAGTSWRCRAEDTRAAAAGCALGATEPGAHAKRAGGGPTEVHVSVTAFGESADERIAHECARLIDEVRHVDAAALPARARALAPPSLGALASAMGWAEATTAAAISSSTASPSRRRPPAWWVALRLRRVAGGRAPSASLLPFGLATRPARTLLLRPGLHLHDSIALRCLRALDPSLSGARGVGGPADPVARAPHGSGRAAAGGDELRGGGACAPAVAPVTGARAGGADGATPAVQPFELSLERLVVSPVLVLTRDLALAQRCAALGALCSGSLSDLTIVE</sequence>
<dbReference type="Proteomes" id="UP000751190">
    <property type="component" value="Unassembled WGS sequence"/>
</dbReference>
<dbReference type="OrthoDB" id="10633853at2759"/>
<comment type="caution">
    <text evidence="2">The sequence shown here is derived from an EMBL/GenBank/DDBJ whole genome shotgun (WGS) entry which is preliminary data.</text>
</comment>
<organism evidence="2 3">
    <name type="scientific">Diacronema lutheri</name>
    <name type="common">Unicellular marine alga</name>
    <name type="synonym">Monochrysis lutheri</name>
    <dbReference type="NCBI Taxonomy" id="2081491"/>
    <lineage>
        <taxon>Eukaryota</taxon>
        <taxon>Haptista</taxon>
        <taxon>Haptophyta</taxon>
        <taxon>Pavlovophyceae</taxon>
        <taxon>Pavlovales</taxon>
        <taxon>Pavlovaceae</taxon>
        <taxon>Diacronema</taxon>
    </lineage>
</organism>
<gene>
    <name evidence="2" type="ORF">KFE25_001137</name>
</gene>
<accession>A0A8J5XD48</accession>
<feature type="region of interest" description="Disordered" evidence="1">
    <location>
        <begin position="261"/>
        <end position="284"/>
    </location>
</feature>
<evidence type="ECO:0000313" key="2">
    <source>
        <dbReference type="EMBL" id="KAG8461533.1"/>
    </source>
</evidence>